<feature type="transmembrane region" description="Helical" evidence="2">
    <location>
        <begin position="245"/>
        <end position="263"/>
    </location>
</feature>
<feature type="coiled-coil region" evidence="1">
    <location>
        <begin position="140"/>
        <end position="196"/>
    </location>
</feature>
<dbReference type="Proteomes" id="UP000321172">
    <property type="component" value="Chromosome"/>
</dbReference>
<feature type="transmembrane region" description="Helical" evidence="2">
    <location>
        <begin position="333"/>
        <end position="356"/>
    </location>
</feature>
<evidence type="ECO:0000256" key="2">
    <source>
        <dbReference type="SAM" id="Phobius"/>
    </source>
</evidence>
<evidence type="ECO:0000313" key="3">
    <source>
        <dbReference type="EMBL" id="QEA15307.1"/>
    </source>
</evidence>
<gene>
    <name evidence="3" type="ORF">FRF71_03650</name>
</gene>
<feature type="transmembrane region" description="Helical" evidence="2">
    <location>
        <begin position="107"/>
        <end position="128"/>
    </location>
</feature>
<dbReference type="RefSeq" id="WP_147089287.1">
    <property type="nucleotide sequence ID" value="NZ_BAABJD010000001.1"/>
</dbReference>
<keyword evidence="1" id="KW-0175">Coiled coil</keyword>
<proteinExistence type="predicted"/>
<evidence type="ECO:0000256" key="1">
    <source>
        <dbReference type="SAM" id="Coils"/>
    </source>
</evidence>
<dbReference type="KEGG" id="ngf:FRF71_03650"/>
<dbReference type="InterPro" id="IPR022134">
    <property type="entry name" value="DUF3667"/>
</dbReference>
<organism evidence="3 4">
    <name type="scientific">Novosphingobium ginsenosidimutans</name>
    <dbReference type="NCBI Taxonomy" id="1176536"/>
    <lineage>
        <taxon>Bacteria</taxon>
        <taxon>Pseudomonadati</taxon>
        <taxon>Pseudomonadota</taxon>
        <taxon>Alphaproteobacteria</taxon>
        <taxon>Sphingomonadales</taxon>
        <taxon>Sphingomonadaceae</taxon>
        <taxon>Novosphingobium</taxon>
    </lineage>
</organism>
<dbReference type="OrthoDB" id="9111327at2"/>
<accession>A0A5B8S3I0</accession>
<keyword evidence="2" id="KW-1133">Transmembrane helix</keyword>
<reference evidence="3 4" key="1">
    <citation type="journal article" date="2013" name="J. Microbiol. Biotechnol.">
        <title>Novosphingobium ginsenosidimutans sp. nov., with the ability to convert ginsenoside.</title>
        <authorList>
            <person name="Kim J.K."/>
            <person name="He D."/>
            <person name="Liu Q.M."/>
            <person name="Park H.Y."/>
            <person name="Jung M.S."/>
            <person name="Yoon M.H."/>
            <person name="Kim S.C."/>
            <person name="Im W.T."/>
        </authorList>
    </citation>
    <scope>NUCLEOTIDE SEQUENCE [LARGE SCALE GENOMIC DNA]</scope>
    <source>
        <strain evidence="3 4">FW-6</strain>
    </source>
</reference>
<keyword evidence="2" id="KW-0812">Transmembrane</keyword>
<dbReference type="AlphaFoldDB" id="A0A5B8S3I0"/>
<dbReference type="EMBL" id="CP042345">
    <property type="protein sequence ID" value="QEA15307.1"/>
    <property type="molecule type" value="Genomic_DNA"/>
</dbReference>
<name>A0A5B8S3I0_9SPHN</name>
<keyword evidence="2" id="KW-0472">Membrane</keyword>
<protein>
    <submittedName>
        <fullName evidence="3">DUF3667 domain-containing protein</fullName>
    </submittedName>
</protein>
<evidence type="ECO:0000313" key="4">
    <source>
        <dbReference type="Proteomes" id="UP000321172"/>
    </source>
</evidence>
<sequence length="357" mass="39076">MSGTDFIGDLAQGVLTARAVEPAHGEGPDDGHTHEQACLNCGTVLIGSHCHACGQPAHVHKTLGAFFHDLLHGVFHFEGKIWRTLPLLAWRPGRLTREYIDGRRASYVSPIALFLFVVFLTFAVFNLLGSPIGFNNQGQNKGIEQGISEAEQEAIQAQATAEAKLADAKAGKGGDLARLEKDVEGARNAVKVIQVAKGGELPTDIASANTAAEKSAADAINRAWQHARENPELTIYKLQNSAYKFSWLLIPLSVPFMWLLFPFSRRFHLYDHTVFVTYSLSFMLLLLAAISVLTVWGGAGVLVGALFFYAPFHIYRQLRDAYGLGRFGAWCRTWFLAAFAFTVLGLFATVLTLLVAV</sequence>
<dbReference type="Pfam" id="PF12412">
    <property type="entry name" value="DUF3667"/>
    <property type="match status" value="1"/>
</dbReference>
<feature type="transmembrane region" description="Helical" evidence="2">
    <location>
        <begin position="283"/>
        <end position="312"/>
    </location>
</feature>
<keyword evidence="4" id="KW-1185">Reference proteome</keyword>